<protein>
    <submittedName>
        <fullName evidence="1">Metallophos domain-containing protein</fullName>
    </submittedName>
</protein>
<evidence type="ECO:0000313" key="2">
    <source>
        <dbReference type="Proteomes" id="UP000829398"/>
    </source>
</evidence>
<dbReference type="EMBL" id="CM039176">
    <property type="protein sequence ID" value="KAH9714278.1"/>
    <property type="molecule type" value="Genomic_DNA"/>
</dbReference>
<keyword evidence="2" id="KW-1185">Reference proteome</keyword>
<evidence type="ECO:0000313" key="1">
    <source>
        <dbReference type="EMBL" id="KAH9714278.1"/>
    </source>
</evidence>
<dbReference type="Proteomes" id="UP000829398">
    <property type="component" value="Chromosome 7"/>
</dbReference>
<sequence>MNIPCTLTSGWVIALALMHRVQMGVIFVQMFYLQLAGKYISLEGRWKSLNPCFYCDFDRCGVVHALGTYVTESTTLSNIYPLRHRIRGIPRLVLATATARDGGAILVFGRRVERSSALGKGGNNMMKQHHKLTLFLCLTWTITLLYGEMVAFWIPTLRSCTWPSSSSMDGVDGYDKVAVIADPQVISLPLPSFAAMLESLNRFKHIFGLKSQARFRDIRVHFLPGNHDNGYAALLSHKPEIVRRYEKEFGKRNYRFTVGKVEFIVVDAQTLDGYPEGNLAAATWDFVKNVSIDFQLLPRVLLTHIPLYRRDETPCGPHRSSPIINQRIVRTGHSQEILYQNYITEESSNRLLDLIKPVLVLSGHDHDQCTVSHESNHEHIKEHTVGTISWQQGNLYPSFRLLSASNSALLNMSNLEEAVLTRLCFLPMQTHIYIGYLLLFIVTLVTLLFWPTGGVNFGCHCSDFLAHGKQLFKVGTKEKTEDENCEYEMVWDAEGSMHLVRKATNTPITRAKDTSGTMERGNAVMRHTAKKGNAQEVEISMNVDDPMTNLPPRTSKSTAKFIIHRLVRMFRMLTVIAVVNIPLYMMLLFKDWIDQ</sequence>
<accession>A0ACB8J9I9</accession>
<organism evidence="1 2">
    <name type="scientific">Citrus sinensis</name>
    <name type="common">Sweet orange</name>
    <name type="synonym">Citrus aurantium var. sinensis</name>
    <dbReference type="NCBI Taxonomy" id="2711"/>
    <lineage>
        <taxon>Eukaryota</taxon>
        <taxon>Viridiplantae</taxon>
        <taxon>Streptophyta</taxon>
        <taxon>Embryophyta</taxon>
        <taxon>Tracheophyta</taxon>
        <taxon>Spermatophyta</taxon>
        <taxon>Magnoliopsida</taxon>
        <taxon>eudicotyledons</taxon>
        <taxon>Gunneridae</taxon>
        <taxon>Pentapetalae</taxon>
        <taxon>rosids</taxon>
        <taxon>malvids</taxon>
        <taxon>Sapindales</taxon>
        <taxon>Rutaceae</taxon>
        <taxon>Aurantioideae</taxon>
        <taxon>Citrus</taxon>
    </lineage>
</organism>
<name>A0ACB8J9I9_CITSI</name>
<reference evidence="2" key="1">
    <citation type="journal article" date="2023" name="Hortic. Res.">
        <title>A chromosome-level phased genome enabling allele-level studies in sweet orange: a case study on citrus Huanglongbing tolerance.</title>
        <authorList>
            <person name="Wu B."/>
            <person name="Yu Q."/>
            <person name="Deng Z."/>
            <person name="Duan Y."/>
            <person name="Luo F."/>
            <person name="Gmitter F. Jr."/>
        </authorList>
    </citation>
    <scope>NUCLEOTIDE SEQUENCE [LARGE SCALE GENOMIC DNA]</scope>
    <source>
        <strain evidence="2">cv. Valencia</strain>
    </source>
</reference>
<comment type="caution">
    <text evidence="1">The sequence shown here is derived from an EMBL/GenBank/DDBJ whole genome shotgun (WGS) entry which is preliminary data.</text>
</comment>
<proteinExistence type="predicted"/>
<gene>
    <name evidence="1" type="ORF">KPL71_020604</name>
</gene>